<accession>A0A0J0XTS2</accession>
<reference evidence="2 3" key="1">
    <citation type="submission" date="2015-03" db="EMBL/GenBank/DDBJ databases">
        <title>Genomics and transcriptomics of the oil-accumulating basidiomycete yeast T. oleaginosus allow insights into substrate utilization and the diverse evolutionary trajectories of mating systems in fungi.</title>
        <authorList>
            <consortium name="DOE Joint Genome Institute"/>
            <person name="Kourist R."/>
            <person name="Kracht O."/>
            <person name="Bracharz F."/>
            <person name="Lipzen A."/>
            <person name="Nolan M."/>
            <person name="Ohm R."/>
            <person name="Grigoriev I."/>
            <person name="Sun S."/>
            <person name="Heitman J."/>
            <person name="Bruck T."/>
            <person name="Nowrousian M."/>
        </authorList>
    </citation>
    <scope>NUCLEOTIDE SEQUENCE [LARGE SCALE GENOMIC DNA]</scope>
    <source>
        <strain evidence="2 3">IBC0246</strain>
    </source>
</reference>
<organism evidence="2 3">
    <name type="scientific">Cutaneotrichosporon oleaginosum</name>
    <dbReference type="NCBI Taxonomy" id="879819"/>
    <lineage>
        <taxon>Eukaryota</taxon>
        <taxon>Fungi</taxon>
        <taxon>Dikarya</taxon>
        <taxon>Basidiomycota</taxon>
        <taxon>Agaricomycotina</taxon>
        <taxon>Tremellomycetes</taxon>
        <taxon>Trichosporonales</taxon>
        <taxon>Trichosporonaceae</taxon>
        <taxon>Cutaneotrichosporon</taxon>
    </lineage>
</organism>
<dbReference type="OrthoDB" id="79367at2759"/>
<dbReference type="PROSITE" id="PS51391">
    <property type="entry name" value="CID"/>
    <property type="match status" value="1"/>
</dbReference>
<keyword evidence="3" id="KW-1185">Reference proteome</keyword>
<dbReference type="STRING" id="879819.A0A0J0XTS2"/>
<evidence type="ECO:0000259" key="1">
    <source>
        <dbReference type="PROSITE" id="PS51391"/>
    </source>
</evidence>
<sequence length="603" mass="61833">MSNDLLKAFDALLEKTVTSSRLSGSKVKDLQELALKAVAHDHHLVTSLLKLNTSLPPASTARISSLYVFDAIARAAKAASKGTHTSVSTERGRGNPASLLAKMEGVVDEWIQGMVDDGKGGVWSDGRDKTRKVVEIWRKGSTFPDSCVTRSTTPVEPPPFHLIERYARTMGGTPESRSPAPQQQQGQLPPEIMAMLGVKDKDPQPQSAPVSRQSNPALDAVLANVRKPSAPNLDTASLAALANLGATLGQQAPHAQYSHASGPAQSLPPRPNVVTAENGSVRVLPSVGGTGTHESGTTAAVLGTRVICATTIHDAGVGIVMHTTATATAPAPLQGTTGTIAIREVRSNGNTHLANIVGIPATVSVSTAITDVIETWAPAIVKRMIRVTRRVAVTHDSAISNPTFEGPATPVAATPVTDTAIIPTTAPAARRREARYLPNPTDYRLAPHHLAPTLHCLARCPATCLMSETSLRAPPGAGLGRSGGATLETFDWASFNPGDGGSWASLGEAWRASTGREPNQMELMQFMVAQMSGMGGAGTGAGGPEMGGGAVGGGGMGGGPMAGAMGGAMGGAMPGSMGGVNGMGMGGMSMGGMGMGMGMGGFH</sequence>
<dbReference type="InterPro" id="IPR006569">
    <property type="entry name" value="CID_dom"/>
</dbReference>
<dbReference type="Proteomes" id="UP000053611">
    <property type="component" value="Unassembled WGS sequence"/>
</dbReference>
<evidence type="ECO:0000313" key="2">
    <source>
        <dbReference type="EMBL" id="KLT44496.1"/>
    </source>
</evidence>
<gene>
    <name evidence="2" type="ORF">CC85DRAFT_326364</name>
</gene>
<evidence type="ECO:0000313" key="3">
    <source>
        <dbReference type="Proteomes" id="UP000053611"/>
    </source>
</evidence>
<dbReference type="EMBL" id="KQ087186">
    <property type="protein sequence ID" value="KLT44496.1"/>
    <property type="molecule type" value="Genomic_DNA"/>
</dbReference>
<feature type="domain" description="CID" evidence="1">
    <location>
        <begin position="1"/>
        <end position="159"/>
    </location>
</feature>
<proteinExistence type="predicted"/>
<dbReference type="AlphaFoldDB" id="A0A0J0XTS2"/>
<protein>
    <recommendedName>
        <fullName evidence="1">CID domain-containing protein</fullName>
    </recommendedName>
</protein>
<name>A0A0J0XTS2_9TREE</name>
<dbReference type="InterPro" id="IPR008942">
    <property type="entry name" value="ENTH_VHS"/>
</dbReference>
<dbReference type="Gene3D" id="1.25.40.90">
    <property type="match status" value="1"/>
</dbReference>